<evidence type="ECO:0000313" key="4">
    <source>
        <dbReference type="Proteomes" id="UP000315413"/>
    </source>
</evidence>
<dbReference type="SUPFAM" id="SSF54736">
    <property type="entry name" value="ClpS-like"/>
    <property type="match status" value="1"/>
</dbReference>
<dbReference type="GeneID" id="65121244"/>
<gene>
    <name evidence="2" type="primary">3</name>
    <name evidence="3" type="synonym">241</name>
    <name evidence="3" type="ORF">SEA_EVY_241</name>
    <name evidence="2" type="ORF">SEA_EVY_3</name>
</gene>
<dbReference type="InterPro" id="IPR013823">
    <property type="entry name" value="Ribosomal_bL12_C"/>
</dbReference>
<evidence type="ECO:0000313" key="3">
    <source>
        <dbReference type="EMBL" id="QDH94075.1"/>
    </source>
</evidence>
<dbReference type="Proteomes" id="UP000315413">
    <property type="component" value="Segment"/>
</dbReference>
<organism evidence="2 4">
    <name type="scientific">Streptomyces phage Evy</name>
    <dbReference type="NCBI Taxonomy" id="2588514"/>
    <lineage>
        <taxon>Viruses</taxon>
        <taxon>Duplodnaviria</taxon>
        <taxon>Heunggongvirae</taxon>
        <taxon>Uroviricota</taxon>
        <taxon>Caudoviricetes</taxon>
        <taxon>Stanwilliamsviridae</taxon>
        <taxon>Boydwoodruffvirinae</taxon>
        <taxon>Samistivirus</taxon>
        <taxon>Samistivirus evy</taxon>
    </lineage>
</organism>
<reference evidence="2 4" key="1">
    <citation type="submission" date="2019-05" db="EMBL/GenBank/DDBJ databases">
        <authorList>
            <person name="Anderson M.E."/>
            <person name="Poser W.S.A."/>
            <person name="Smith D.I."/>
            <person name="Mcgriff A.K."/>
            <person name="Powell E.A."/>
            <person name="Stamm J."/>
            <person name="Caruso S.M."/>
            <person name="Garlena R.A."/>
            <person name="Russell D.A."/>
            <person name="Pope W.H."/>
            <person name="Jacobs-Sera D."/>
            <person name="Hatfull G.F."/>
        </authorList>
    </citation>
    <scope>NUCLEOTIDE SEQUENCE [LARGE SCALE GENOMIC DNA]</scope>
</reference>
<keyword evidence="4" id="KW-1185">Reference proteome</keyword>
<dbReference type="InterPro" id="IPR014719">
    <property type="entry name" value="Ribosomal_bL12_C/ClpS-like"/>
</dbReference>
<dbReference type="KEGG" id="vg:65121244"/>
<dbReference type="Gene3D" id="3.30.1390.10">
    <property type="match status" value="1"/>
</dbReference>
<proteinExistence type="predicted"/>
<dbReference type="Pfam" id="PF00542">
    <property type="entry name" value="Ribosomal_L12"/>
    <property type="match status" value="1"/>
</dbReference>
<feature type="domain" description="Large ribosomal subunit protein bL12 C-terminal" evidence="1">
    <location>
        <begin position="86"/>
        <end position="121"/>
    </location>
</feature>
<name>A0A514DJW9_9CAUD</name>
<accession>A0A514DJW9</accession>
<evidence type="ECO:0000259" key="1">
    <source>
        <dbReference type="Pfam" id="PF00542"/>
    </source>
</evidence>
<evidence type="ECO:0000313" key="2">
    <source>
        <dbReference type="EMBL" id="QDH93872.1"/>
    </source>
</evidence>
<dbReference type="RefSeq" id="YP_010103381.1">
    <property type="nucleotide sequence ID" value="NC_055809.1"/>
</dbReference>
<protein>
    <recommendedName>
        <fullName evidence="1">Large ribosomal subunit protein bL12 C-terminal domain-containing protein</fullName>
    </recommendedName>
</protein>
<dbReference type="EMBL" id="MK977711">
    <property type="protein sequence ID" value="QDH94075.1"/>
    <property type="molecule type" value="Genomic_DNA"/>
</dbReference>
<dbReference type="EMBL" id="MK977711">
    <property type="protein sequence ID" value="QDH93872.1"/>
    <property type="molecule type" value="Genomic_DNA"/>
</dbReference>
<dbReference type="GO" id="GO:0003735">
    <property type="term" value="F:structural constituent of ribosome"/>
    <property type="evidence" value="ECO:0007669"/>
    <property type="project" value="InterPro"/>
</dbReference>
<sequence>MTFDAIRILRTLTSFGVRIPVRRALELADELVEQHREGTVTLENLAYSRGYEAGKRDAEVPSNYQLDKLQRVYDSSIRIANEQVAIIVDRIGKDKKIQVIKELRNITGLGLKDTKDIVDAYIVKLNASEVALAEWERDLLNEANQKANYLDEPPF</sequence>